<dbReference type="GO" id="GO:0046872">
    <property type="term" value="F:metal ion binding"/>
    <property type="evidence" value="ECO:0007669"/>
    <property type="project" value="UniProtKB-KW"/>
</dbReference>
<dbReference type="CDD" id="cd02037">
    <property type="entry name" value="Mrp_NBP35"/>
    <property type="match status" value="1"/>
</dbReference>
<dbReference type="GO" id="GO:0016226">
    <property type="term" value="P:iron-sulfur cluster assembly"/>
    <property type="evidence" value="ECO:0007669"/>
    <property type="project" value="InterPro"/>
</dbReference>
<dbReference type="InterPro" id="IPR027417">
    <property type="entry name" value="P-loop_NTPase"/>
</dbReference>
<evidence type="ECO:0000256" key="6">
    <source>
        <dbReference type="ARBA" id="ARBA00024036"/>
    </source>
</evidence>
<keyword evidence="3 7" id="KW-0067">ATP-binding</keyword>
<evidence type="ECO:0000313" key="8">
    <source>
        <dbReference type="EMBL" id="TXR54927.1"/>
    </source>
</evidence>
<dbReference type="InterPro" id="IPR000808">
    <property type="entry name" value="Mrp-like_CS"/>
</dbReference>
<comment type="caution">
    <text evidence="8">The sequence shown here is derived from an EMBL/GenBank/DDBJ whole genome shotgun (WGS) entry which is preliminary data.</text>
</comment>
<keyword evidence="5 7" id="KW-0411">Iron-sulfur</keyword>
<dbReference type="PANTHER" id="PTHR42961:SF2">
    <property type="entry name" value="IRON-SULFUR PROTEIN NUBPL"/>
    <property type="match status" value="1"/>
</dbReference>
<gene>
    <name evidence="8" type="primary">apbC</name>
    <name evidence="8" type="ORF">FME95_01835</name>
</gene>
<evidence type="ECO:0000256" key="5">
    <source>
        <dbReference type="ARBA" id="ARBA00023014"/>
    </source>
</evidence>
<evidence type="ECO:0000256" key="1">
    <source>
        <dbReference type="ARBA" id="ARBA00022723"/>
    </source>
</evidence>
<protein>
    <recommendedName>
        <fullName evidence="7">Iron-sulfur cluster carrier protein</fullName>
    </recommendedName>
</protein>
<dbReference type="PROSITE" id="PS01215">
    <property type="entry name" value="MRP"/>
    <property type="match status" value="1"/>
</dbReference>
<reference evidence="8 9" key="1">
    <citation type="submission" date="2019-07" db="EMBL/GenBank/DDBJ databases">
        <title>Reinekea sp. strain SSH23 genome sequencing and assembly.</title>
        <authorList>
            <person name="Kim I."/>
        </authorList>
    </citation>
    <scope>NUCLEOTIDE SEQUENCE [LARGE SCALE GENOMIC DNA]</scope>
    <source>
        <strain evidence="8 9">SSH23</strain>
    </source>
</reference>
<comment type="subunit">
    <text evidence="7">Homodimer.</text>
</comment>
<evidence type="ECO:0000313" key="9">
    <source>
        <dbReference type="Proteomes" id="UP000321764"/>
    </source>
</evidence>
<dbReference type="AlphaFoldDB" id="A0A5C8ZAY8"/>
<dbReference type="GO" id="GO:0051539">
    <property type="term" value="F:4 iron, 4 sulfur cluster binding"/>
    <property type="evidence" value="ECO:0007669"/>
    <property type="project" value="TreeGrafter"/>
</dbReference>
<keyword evidence="2 7" id="KW-0547">Nucleotide-binding</keyword>
<keyword evidence="7" id="KW-0378">Hydrolase</keyword>
<feature type="binding site" evidence="7">
    <location>
        <begin position="13"/>
        <end position="20"/>
    </location>
    <ligand>
        <name>ATP</name>
        <dbReference type="ChEBI" id="CHEBI:30616"/>
    </ligand>
</feature>
<evidence type="ECO:0000256" key="3">
    <source>
        <dbReference type="ARBA" id="ARBA00022840"/>
    </source>
</evidence>
<dbReference type="GO" id="GO:0005524">
    <property type="term" value="F:ATP binding"/>
    <property type="evidence" value="ECO:0007669"/>
    <property type="project" value="UniProtKB-UniRule"/>
</dbReference>
<sequence length="264" mass="27919">MENVKKIIAVASGKGGVGKSTTAVNLALALQQQGKQVGLLDADIYGPSVALMMGVAEGTKPEVINEKQMQPIMAHGIQTMSIAYLITDKTPMVWRGPMASGALQQLLTQTNWQGLDYLVVDMPPGTGDIQLTLAQHAQISGAVIVTTPQDVALLDAKKGIEMFQKVNVPILGVVENMAVHICSQCGHEEHIFGDAGGKALAQQYGVELLGQLPLSLQVRTQMDAGQPQALQNEVGIAEAYQQMAVKVIAGLDSAEDALPEITLS</sequence>
<dbReference type="GO" id="GO:0005829">
    <property type="term" value="C:cytosol"/>
    <property type="evidence" value="ECO:0007669"/>
    <property type="project" value="TreeGrafter"/>
</dbReference>
<proteinExistence type="inferred from homology"/>
<dbReference type="InterPro" id="IPR019591">
    <property type="entry name" value="Mrp/NBP35_ATP-bd"/>
</dbReference>
<dbReference type="Gene3D" id="3.40.50.300">
    <property type="entry name" value="P-loop containing nucleotide triphosphate hydrolases"/>
    <property type="match status" value="1"/>
</dbReference>
<dbReference type="FunFam" id="3.40.50.300:FF:000418">
    <property type="entry name" value="Iron-sulfur cluster carrier protein"/>
    <property type="match status" value="1"/>
</dbReference>
<dbReference type="EMBL" id="VKAD01000001">
    <property type="protein sequence ID" value="TXR54927.1"/>
    <property type="molecule type" value="Genomic_DNA"/>
</dbReference>
<dbReference type="GO" id="GO:0140663">
    <property type="term" value="F:ATP-dependent FeS chaperone activity"/>
    <property type="evidence" value="ECO:0007669"/>
    <property type="project" value="InterPro"/>
</dbReference>
<comment type="similarity">
    <text evidence="6 7">Belongs to the Mrp/NBP35 ATP-binding proteins family.</text>
</comment>
<keyword evidence="4 7" id="KW-0408">Iron</keyword>
<dbReference type="InterPro" id="IPR033756">
    <property type="entry name" value="YlxH/NBP35"/>
</dbReference>
<organism evidence="8 9">
    <name type="scientific">Reinekea thalattae</name>
    <dbReference type="NCBI Taxonomy" id="2593301"/>
    <lineage>
        <taxon>Bacteria</taxon>
        <taxon>Pseudomonadati</taxon>
        <taxon>Pseudomonadota</taxon>
        <taxon>Gammaproteobacteria</taxon>
        <taxon>Oceanospirillales</taxon>
        <taxon>Saccharospirillaceae</taxon>
        <taxon>Reinekea</taxon>
    </lineage>
</organism>
<evidence type="ECO:0000256" key="2">
    <source>
        <dbReference type="ARBA" id="ARBA00022741"/>
    </source>
</evidence>
<evidence type="ECO:0000256" key="4">
    <source>
        <dbReference type="ARBA" id="ARBA00023004"/>
    </source>
</evidence>
<accession>A0A5C8ZAY8</accession>
<dbReference type="InterPro" id="IPR044304">
    <property type="entry name" value="NUBPL-like"/>
</dbReference>
<keyword evidence="9" id="KW-1185">Reference proteome</keyword>
<keyword evidence="1 7" id="KW-0479">Metal-binding</keyword>
<dbReference type="SUPFAM" id="SSF52540">
    <property type="entry name" value="P-loop containing nucleoside triphosphate hydrolases"/>
    <property type="match status" value="1"/>
</dbReference>
<dbReference type="PANTHER" id="PTHR42961">
    <property type="entry name" value="IRON-SULFUR PROTEIN NUBPL"/>
    <property type="match status" value="1"/>
</dbReference>
<dbReference type="GO" id="GO:0016887">
    <property type="term" value="F:ATP hydrolysis activity"/>
    <property type="evidence" value="ECO:0007669"/>
    <property type="project" value="UniProtKB-UniRule"/>
</dbReference>
<evidence type="ECO:0000256" key="7">
    <source>
        <dbReference type="HAMAP-Rule" id="MF_02040"/>
    </source>
</evidence>
<dbReference type="Proteomes" id="UP000321764">
    <property type="component" value="Unassembled WGS sequence"/>
</dbReference>
<dbReference type="Pfam" id="PF10609">
    <property type="entry name" value="ParA"/>
    <property type="match status" value="1"/>
</dbReference>
<dbReference type="OrthoDB" id="9809679at2"/>
<comment type="function">
    <text evidence="7">Binds and transfers iron-sulfur (Fe-S) clusters to target apoproteins. Can hydrolyze ATP.</text>
</comment>
<name>A0A5C8ZAY8_9GAMM</name>
<dbReference type="HAMAP" id="MF_02040">
    <property type="entry name" value="Mrp_NBP35"/>
    <property type="match status" value="1"/>
</dbReference>
<dbReference type="NCBIfam" id="NF008669">
    <property type="entry name" value="PRK11670.1"/>
    <property type="match status" value="1"/>
</dbReference>